<evidence type="ECO:0000259" key="2">
    <source>
        <dbReference type="PROSITE" id="PS50181"/>
    </source>
</evidence>
<proteinExistence type="predicted"/>
<protein>
    <recommendedName>
        <fullName evidence="2">F-box domain-containing protein</fullName>
    </recommendedName>
</protein>
<dbReference type="InterPro" id="IPR036047">
    <property type="entry name" value="F-box-like_dom_sf"/>
</dbReference>
<keyword evidence="1" id="KW-0812">Transmembrane</keyword>
<name>A0A7C8JQE8_ORBOL</name>
<dbReference type="EMBL" id="WIQZ01000047">
    <property type="protein sequence ID" value="KAF3131777.1"/>
    <property type="molecule type" value="Genomic_DNA"/>
</dbReference>
<evidence type="ECO:0000313" key="3">
    <source>
        <dbReference type="EMBL" id="KAF3131777.1"/>
    </source>
</evidence>
<organism evidence="3 4">
    <name type="scientific">Orbilia oligospora</name>
    <name type="common">Nematode-trapping fungus</name>
    <name type="synonym">Arthrobotrys oligospora</name>
    <dbReference type="NCBI Taxonomy" id="2813651"/>
    <lineage>
        <taxon>Eukaryota</taxon>
        <taxon>Fungi</taxon>
        <taxon>Dikarya</taxon>
        <taxon>Ascomycota</taxon>
        <taxon>Pezizomycotina</taxon>
        <taxon>Orbiliomycetes</taxon>
        <taxon>Orbiliales</taxon>
        <taxon>Orbiliaceae</taxon>
        <taxon>Orbilia</taxon>
    </lineage>
</organism>
<accession>A0A7C8JQE8</accession>
<keyword evidence="1" id="KW-1133">Transmembrane helix</keyword>
<gene>
    <name evidence="3" type="ORF">TWF703_007496</name>
</gene>
<dbReference type="SMART" id="SM00256">
    <property type="entry name" value="FBOX"/>
    <property type="match status" value="1"/>
</dbReference>
<dbReference type="Pfam" id="PF00646">
    <property type="entry name" value="F-box"/>
    <property type="match status" value="1"/>
</dbReference>
<evidence type="ECO:0000313" key="4">
    <source>
        <dbReference type="Proteomes" id="UP000480548"/>
    </source>
</evidence>
<dbReference type="PROSITE" id="PS50181">
    <property type="entry name" value="FBOX"/>
    <property type="match status" value="1"/>
</dbReference>
<keyword evidence="1" id="KW-0472">Membrane</keyword>
<evidence type="ECO:0000256" key="1">
    <source>
        <dbReference type="SAM" id="Phobius"/>
    </source>
</evidence>
<comment type="caution">
    <text evidence="3">The sequence shown here is derived from an EMBL/GenBank/DDBJ whole genome shotgun (WGS) entry which is preliminary data.</text>
</comment>
<sequence length="393" mass="45123">MDRLPLEILRQIASYLPYNSLFSLSYVSHKIRVAIQDWQIYKAIIDVPNHGSLRQPPGRYELDNLRVKWTRNPITAGMSPEACELYAKADYKCWTILAEEYKLMSRSFTRDFVQYGGIMAARAHPFTQLNLHRPVHLHNLGKLGGFHDLPVAHRYIFSFWITTYLLSFSVPAQAISRQEDEEDSVFVQNFEEGQRTVHESCTDLVHALDLESALYIDTMDQPAQDGAPQEREVIAAFHFRNYVSEDGAWMGFNGYGLPRHLDLGIIGVKFTVGGEGVRINGIDQMMDGTTSGFDYHDDYEPWLQEHQTNVRFLTLQGTANHREGKVHLRGRVFPASGRVMLAITYANGGILYWAAFMTPFGIFGRWRSDMGHRDGYLWLWKEAWCDDSRADRS</sequence>
<dbReference type="SUPFAM" id="SSF81383">
    <property type="entry name" value="F-box domain"/>
    <property type="match status" value="1"/>
</dbReference>
<dbReference type="InterPro" id="IPR001810">
    <property type="entry name" value="F-box_dom"/>
</dbReference>
<feature type="transmembrane region" description="Helical" evidence="1">
    <location>
        <begin position="339"/>
        <end position="363"/>
    </location>
</feature>
<feature type="domain" description="F-box" evidence="2">
    <location>
        <begin position="1"/>
        <end position="44"/>
    </location>
</feature>
<reference evidence="3 4" key="1">
    <citation type="submission" date="2019-06" db="EMBL/GenBank/DDBJ databases">
        <authorList>
            <person name="Palmer J.M."/>
        </authorList>
    </citation>
    <scope>NUCLEOTIDE SEQUENCE [LARGE SCALE GENOMIC DNA]</scope>
    <source>
        <strain evidence="3 4">TWF703</strain>
    </source>
</reference>
<dbReference type="AlphaFoldDB" id="A0A7C8JQE8"/>
<dbReference type="Proteomes" id="UP000480548">
    <property type="component" value="Unassembled WGS sequence"/>
</dbReference>